<dbReference type="InterPro" id="IPR000504">
    <property type="entry name" value="RRM_dom"/>
</dbReference>
<dbReference type="CDD" id="cd12415">
    <property type="entry name" value="RRM3_RBM28_like"/>
    <property type="match status" value="1"/>
</dbReference>
<keyword evidence="4" id="KW-0539">Nucleus</keyword>
<dbReference type="SUPFAM" id="SSF54928">
    <property type="entry name" value="RNA-binding domain, RBD"/>
    <property type="match status" value="2"/>
</dbReference>
<feature type="region of interest" description="Disordered" evidence="6">
    <location>
        <begin position="1"/>
        <end position="20"/>
    </location>
</feature>
<evidence type="ECO:0000256" key="6">
    <source>
        <dbReference type="SAM" id="MobiDB-lite"/>
    </source>
</evidence>
<feature type="compositionally biased region" description="Basic and acidic residues" evidence="6">
    <location>
        <begin position="1"/>
        <end position="11"/>
    </location>
</feature>
<evidence type="ECO:0000256" key="1">
    <source>
        <dbReference type="ARBA" id="ARBA00004123"/>
    </source>
</evidence>
<evidence type="ECO:0000313" key="8">
    <source>
        <dbReference type="Proteomes" id="UP000035642"/>
    </source>
</evidence>
<name>A0A0K0DI05_ANGCA</name>
<feature type="compositionally biased region" description="Acidic residues" evidence="6">
    <location>
        <begin position="372"/>
        <end position="383"/>
    </location>
</feature>
<evidence type="ECO:0000256" key="5">
    <source>
        <dbReference type="PROSITE-ProRule" id="PRU00176"/>
    </source>
</evidence>
<dbReference type="AlphaFoldDB" id="A0A0K0DI05"/>
<dbReference type="InterPro" id="IPR012677">
    <property type="entry name" value="Nucleotide-bd_a/b_plait_sf"/>
</dbReference>
<dbReference type="PANTHER" id="PTHR48039">
    <property type="entry name" value="RNA-BINDING MOTIF PROTEIN 14B"/>
    <property type="match status" value="1"/>
</dbReference>
<dbReference type="InterPro" id="IPR003954">
    <property type="entry name" value="RRM_euk-type"/>
</dbReference>
<proteinExistence type="predicted"/>
<keyword evidence="8" id="KW-1185">Reference proteome</keyword>
<dbReference type="Pfam" id="PF00076">
    <property type="entry name" value="RRM_1"/>
    <property type="match status" value="2"/>
</dbReference>
<dbReference type="Proteomes" id="UP000035642">
    <property type="component" value="Unassembled WGS sequence"/>
</dbReference>
<dbReference type="STRING" id="6313.A0A0K0DI05"/>
<reference evidence="9" key="2">
    <citation type="submission" date="2017-02" db="UniProtKB">
        <authorList>
            <consortium name="WormBaseParasite"/>
        </authorList>
    </citation>
    <scope>IDENTIFICATION</scope>
</reference>
<dbReference type="Gene3D" id="3.30.70.330">
    <property type="match status" value="2"/>
</dbReference>
<evidence type="ECO:0000259" key="7">
    <source>
        <dbReference type="PROSITE" id="PS50102"/>
    </source>
</evidence>
<feature type="domain" description="RRM" evidence="7">
    <location>
        <begin position="254"/>
        <end position="333"/>
    </location>
</feature>
<dbReference type="GO" id="GO:0003729">
    <property type="term" value="F:mRNA binding"/>
    <property type="evidence" value="ECO:0007669"/>
    <property type="project" value="TreeGrafter"/>
</dbReference>
<evidence type="ECO:0000256" key="3">
    <source>
        <dbReference type="ARBA" id="ARBA00022884"/>
    </source>
</evidence>
<protein>
    <submittedName>
        <fullName evidence="9">RNA-binding protein 28</fullName>
    </submittedName>
</protein>
<feature type="compositionally biased region" description="Basic and acidic residues" evidence="6">
    <location>
        <begin position="384"/>
        <end position="397"/>
    </location>
</feature>
<keyword evidence="3 5" id="KW-0694">RNA-binding</keyword>
<dbReference type="PROSITE" id="PS50102">
    <property type="entry name" value="RRM"/>
    <property type="match status" value="2"/>
</dbReference>
<dbReference type="SMART" id="SM00360">
    <property type="entry name" value="RRM"/>
    <property type="match status" value="2"/>
</dbReference>
<evidence type="ECO:0000313" key="9">
    <source>
        <dbReference type="WBParaSite" id="ACAC_0001087701-mRNA-1"/>
    </source>
</evidence>
<dbReference type="PANTHER" id="PTHR48039:SF5">
    <property type="entry name" value="RNA-BINDING PROTEIN 28"/>
    <property type="match status" value="1"/>
</dbReference>
<evidence type="ECO:0000256" key="4">
    <source>
        <dbReference type="ARBA" id="ARBA00023242"/>
    </source>
</evidence>
<dbReference type="InterPro" id="IPR035979">
    <property type="entry name" value="RBD_domain_sf"/>
</dbReference>
<dbReference type="GO" id="GO:0005730">
    <property type="term" value="C:nucleolus"/>
    <property type="evidence" value="ECO:0007669"/>
    <property type="project" value="TreeGrafter"/>
</dbReference>
<feature type="region of interest" description="Disordered" evidence="6">
    <location>
        <begin position="363"/>
        <end position="417"/>
    </location>
</feature>
<dbReference type="CDD" id="cd12414">
    <property type="entry name" value="RRM2_RBM28_like"/>
    <property type="match status" value="1"/>
</dbReference>
<dbReference type="InterPro" id="IPR051945">
    <property type="entry name" value="RRM_MRD1_RNA_proc_ribogen"/>
</dbReference>
<keyword evidence="2" id="KW-0677">Repeat</keyword>
<dbReference type="WBParaSite" id="ACAC_0001087701-mRNA-1">
    <property type="protein sequence ID" value="ACAC_0001087701-mRNA-1"/>
    <property type="gene ID" value="ACAC_0001087701"/>
</dbReference>
<dbReference type="SMART" id="SM00361">
    <property type="entry name" value="RRM_1"/>
    <property type="match status" value="2"/>
</dbReference>
<feature type="domain" description="RRM" evidence="7">
    <location>
        <begin position="426"/>
        <end position="505"/>
    </location>
</feature>
<organism evidence="8 9">
    <name type="scientific">Angiostrongylus cantonensis</name>
    <name type="common">Rat lungworm</name>
    <dbReference type="NCBI Taxonomy" id="6313"/>
    <lineage>
        <taxon>Eukaryota</taxon>
        <taxon>Metazoa</taxon>
        <taxon>Ecdysozoa</taxon>
        <taxon>Nematoda</taxon>
        <taxon>Chromadorea</taxon>
        <taxon>Rhabditida</taxon>
        <taxon>Rhabditina</taxon>
        <taxon>Rhabditomorpha</taxon>
        <taxon>Strongyloidea</taxon>
        <taxon>Metastrongylidae</taxon>
        <taxon>Angiostrongylus</taxon>
    </lineage>
</organism>
<accession>A0A0K0DI05</accession>
<reference evidence="8" key="1">
    <citation type="submission" date="2012-09" db="EMBL/GenBank/DDBJ databases">
        <authorList>
            <person name="Martin A.A."/>
        </authorList>
    </citation>
    <scope>NUCLEOTIDE SEQUENCE</scope>
</reference>
<feature type="compositionally biased region" description="Acidic residues" evidence="6">
    <location>
        <begin position="398"/>
        <end position="414"/>
    </location>
</feature>
<sequence length="579" mass="65782">MIAELARETRRCGPGSTSDNTAAKVWKSTEVYHMVNDSGFTDWVHRSRQGKQQNNPESGFWLSEVVLHFAIGHALERRTVRTERVWVIPCRRCKGFHCAKKGYVYDKNALANFFELQANVLEMLRRPLTSIEIKADDIDHMEKVLLELYNKKGATKGTVESDQSNTASEVFVCEARQTESPGSVTSSMDTSGNQTLPTLVPSASGFSPGFVIKVRMCPMLRQCRNALGAKQSRANLSFKKGRKDYHKDAKLKSWRMIIRNLPFKTTREEIQNVCSRFGLFTDVILPPSKKMAGRIAGFAFVQFKTRESAEKAREYFNANKFKGRLVAADWALPKDAYECAAQEERENLKKAVKLEKNERDGARNLESVSAEELNEEFSDSEDESSSKKYEMHTRNWEENTEEGDESENDFGEDDIERKDPAIDEERVVFLRNLSFETTDEKLKIEMAKFGDVKLAVCCKFRDSGHPKGTAFVHFSTAEEAKACLRAMCDGFVIDGREVKGLLAIQRENAEKIQKQKTVKVPEDKRNLRLLRFSLIREGTSAAKGMSAEDATKRQRLAELSRKKLQNLHMYVSLLVFPGI</sequence>
<comment type="subcellular location">
    <subcellularLocation>
        <location evidence="1">Nucleus</location>
    </subcellularLocation>
</comment>
<evidence type="ECO:0000256" key="2">
    <source>
        <dbReference type="ARBA" id="ARBA00022737"/>
    </source>
</evidence>